<feature type="domain" description="Epoxide hydrolase N-terminal" evidence="5">
    <location>
        <begin position="9"/>
        <end position="114"/>
    </location>
</feature>
<keyword evidence="2" id="KW-0058">Aromatic hydrocarbons catabolism</keyword>
<dbReference type="EMBL" id="BSTX01000002">
    <property type="protein sequence ID" value="GLZ77873.1"/>
    <property type="molecule type" value="Genomic_DNA"/>
</dbReference>
<evidence type="ECO:0000256" key="4">
    <source>
        <dbReference type="PIRSR" id="PIRSR001112-1"/>
    </source>
</evidence>
<dbReference type="Gene3D" id="3.40.50.1820">
    <property type="entry name" value="alpha/beta hydrolase"/>
    <property type="match status" value="1"/>
</dbReference>
<feature type="active site" description="Proton donor" evidence="4">
    <location>
        <position position="301"/>
    </location>
</feature>
<dbReference type="Pfam" id="PF06441">
    <property type="entry name" value="EHN"/>
    <property type="match status" value="1"/>
</dbReference>
<dbReference type="InterPro" id="IPR010497">
    <property type="entry name" value="Epoxide_hydro_N"/>
</dbReference>
<dbReference type="GO" id="GO:0097176">
    <property type="term" value="P:epoxide metabolic process"/>
    <property type="evidence" value="ECO:0007669"/>
    <property type="project" value="TreeGrafter"/>
</dbReference>
<protein>
    <recommendedName>
        <fullName evidence="5">Epoxide hydrolase N-terminal domain-containing protein</fullName>
    </recommendedName>
</protein>
<keyword evidence="7" id="KW-1185">Reference proteome</keyword>
<sequence>MTENKSAAVTPFTVAIEQAELDYLNRRLRDTRFAQEVDGAGDDYGVSTSRVRHLVEYALDGFDWRALEARLNAYPQFTTEIDGQNIHFLHVVSPEPDAIPLLLTHGWPGSVLEFLDIADALADPKAHGSDGPAFHLVIPSLPGFGFSGPTTERGWGTRRTALAWLELMSRLGYERFGLHGNDGGSMVSPEVARVAAERVIGVHVNQAFSFPSGAPGEMDDLTEEEGAALGILQWFWEAKGAFNVLHSQQPGTLAHALADSPTGLLAWMDQLMGTEVDDEFVIGNAFVYWLTGTGASSIRYYYEDKHNPAGTEPTTVPFGVAVHGGDFASIRRFAERDHRDIVQWRTHERGGHYADHLEPAGSLADLRDFFTTATAK</sequence>
<evidence type="ECO:0000256" key="3">
    <source>
        <dbReference type="ARBA" id="ARBA00022801"/>
    </source>
</evidence>
<dbReference type="AlphaFoldDB" id="A0A9W6W9D4"/>
<dbReference type="PIRSF" id="PIRSF001112">
    <property type="entry name" value="Epoxide_hydrolase"/>
    <property type="match status" value="1"/>
</dbReference>
<proteinExistence type="inferred from homology"/>
<feature type="active site" description="Nucleophile" evidence="4">
    <location>
        <position position="182"/>
    </location>
</feature>
<dbReference type="InterPro" id="IPR000639">
    <property type="entry name" value="Epox_hydrolase-like"/>
</dbReference>
<dbReference type="GO" id="GO:0004301">
    <property type="term" value="F:epoxide hydrolase activity"/>
    <property type="evidence" value="ECO:0007669"/>
    <property type="project" value="TreeGrafter"/>
</dbReference>
<reference evidence="6" key="1">
    <citation type="submission" date="2023-03" db="EMBL/GenBank/DDBJ databases">
        <title>Actinorhabdospora filicis NBRC 111898.</title>
        <authorList>
            <person name="Ichikawa N."/>
            <person name="Sato H."/>
            <person name="Tonouchi N."/>
        </authorList>
    </citation>
    <scope>NUCLEOTIDE SEQUENCE</scope>
    <source>
        <strain evidence="6">NBRC 111898</strain>
    </source>
</reference>
<dbReference type="PRINTS" id="PR00412">
    <property type="entry name" value="EPOXHYDRLASE"/>
</dbReference>
<name>A0A9W6W9D4_9ACTN</name>
<evidence type="ECO:0000256" key="2">
    <source>
        <dbReference type="ARBA" id="ARBA00022797"/>
    </source>
</evidence>
<keyword evidence="3" id="KW-0378">Hydrolase</keyword>
<evidence type="ECO:0000313" key="7">
    <source>
        <dbReference type="Proteomes" id="UP001165079"/>
    </source>
</evidence>
<dbReference type="Proteomes" id="UP001165079">
    <property type="component" value="Unassembled WGS sequence"/>
</dbReference>
<feature type="active site" description="Proton acceptor" evidence="4">
    <location>
        <position position="352"/>
    </location>
</feature>
<organism evidence="6 7">
    <name type="scientific">Actinorhabdospora filicis</name>
    <dbReference type="NCBI Taxonomy" id="1785913"/>
    <lineage>
        <taxon>Bacteria</taxon>
        <taxon>Bacillati</taxon>
        <taxon>Actinomycetota</taxon>
        <taxon>Actinomycetes</taxon>
        <taxon>Micromonosporales</taxon>
        <taxon>Micromonosporaceae</taxon>
        <taxon>Actinorhabdospora</taxon>
    </lineage>
</organism>
<evidence type="ECO:0000256" key="1">
    <source>
        <dbReference type="ARBA" id="ARBA00010088"/>
    </source>
</evidence>
<dbReference type="SUPFAM" id="SSF53474">
    <property type="entry name" value="alpha/beta-Hydrolases"/>
    <property type="match status" value="1"/>
</dbReference>
<dbReference type="PANTHER" id="PTHR21661">
    <property type="entry name" value="EPOXIDE HYDROLASE 1-RELATED"/>
    <property type="match status" value="1"/>
</dbReference>
<comment type="similarity">
    <text evidence="1">Belongs to the peptidase S33 family.</text>
</comment>
<evidence type="ECO:0000259" key="5">
    <source>
        <dbReference type="Pfam" id="PF06441"/>
    </source>
</evidence>
<dbReference type="InterPro" id="IPR029058">
    <property type="entry name" value="AB_hydrolase_fold"/>
</dbReference>
<accession>A0A9W6W9D4</accession>
<dbReference type="InterPro" id="IPR016292">
    <property type="entry name" value="Epoxide_hydrolase"/>
</dbReference>
<dbReference type="PANTHER" id="PTHR21661:SF35">
    <property type="entry name" value="EPOXIDE HYDROLASE"/>
    <property type="match status" value="1"/>
</dbReference>
<evidence type="ECO:0000313" key="6">
    <source>
        <dbReference type="EMBL" id="GLZ77873.1"/>
    </source>
</evidence>
<dbReference type="RefSeq" id="WP_285663054.1">
    <property type="nucleotide sequence ID" value="NZ_BSTX01000002.1"/>
</dbReference>
<gene>
    <name evidence="6" type="ORF">Afil01_26800</name>
</gene>
<comment type="caution">
    <text evidence="6">The sequence shown here is derived from an EMBL/GenBank/DDBJ whole genome shotgun (WGS) entry which is preliminary data.</text>
</comment>